<dbReference type="PROSITE" id="PS00455">
    <property type="entry name" value="AMP_BINDING"/>
    <property type="match status" value="2"/>
</dbReference>
<dbReference type="GO" id="GO:0043041">
    <property type="term" value="P:amino acid activation for nonribosomal peptide biosynthetic process"/>
    <property type="evidence" value="ECO:0007669"/>
    <property type="project" value="TreeGrafter"/>
</dbReference>
<feature type="domain" description="Carrier" evidence="6">
    <location>
        <begin position="2051"/>
        <end position="2125"/>
    </location>
</feature>
<dbReference type="InterPro" id="IPR045851">
    <property type="entry name" value="AMP-bd_C_sf"/>
</dbReference>
<protein>
    <submittedName>
        <fullName evidence="7">Putative dimodular nonribosomal peptide synthetase</fullName>
    </submittedName>
</protein>
<keyword evidence="3" id="KW-0596">Phosphopantetheine</keyword>
<dbReference type="CDD" id="cd19540">
    <property type="entry name" value="LCL_NRPS-like"/>
    <property type="match status" value="1"/>
</dbReference>
<dbReference type="InterPro" id="IPR010071">
    <property type="entry name" value="AA_adenyl_dom"/>
</dbReference>
<dbReference type="FunFam" id="3.40.50.12780:FF:000012">
    <property type="entry name" value="Non-ribosomal peptide synthetase"/>
    <property type="match status" value="2"/>
</dbReference>
<dbReference type="EMBL" id="AEJC01000599">
    <property type="protein sequence ID" value="EKX61412.1"/>
    <property type="molecule type" value="Genomic_DNA"/>
</dbReference>
<dbReference type="FunFam" id="2.30.38.10:FF:000001">
    <property type="entry name" value="Non-ribosomal peptide synthetase PvdI"/>
    <property type="match status" value="2"/>
</dbReference>
<sequence length="2639" mass="282798">MPEDTKRSALPLTAAQLEIWLSAQIRGVDPVFSMQREIFGPVDPPLFIRALRQVVVETDALHTRFVAEDGQVRQIPDPSLEWEPAVVDLSAETDPRAAADEWIDRRWERSYDITGGPLFAFALLRLAPDRFLWHQQYHHLISDAIGASLVERRVEEVYRRLVRGESTGSPSYGSLAALADEETAYLASEEFARDRAYWLDRAAGGLVPSALAPESGALPDPRGRDVVRGSLRTPHTEIELAGLNRAADAAGVRRSAVIFAAVALYLSAVIAESEVVVNLPVGARTGPAGRTTPGVVANVLPVRVRVDREEPFAGLARRVAELIREAVEHQRFRAELLAREAETGPAAHGQVRRGVLVNIIAPGGELTFDGHRTEREITFARPEDLSMRFHSVDGDRMVFFLGANPELWDGVSVAGHQERFLRVLEQVMADPGVRVGAVDLLLGGERERLEGWNDTGCGVLAGSWVELWRARVAAVPDAVAVVSPDEDEGPLSYLELDARAGQLAGWLRGRGVGPEGVVAVAVPRGVEMVVAILGVLKAGASYLPLDLAYPQERTVFMLEDTRPALVLTTTGVADKLPVVAGVEVMALDGAAAAEIAAQPAADLDLAVELRAEHPAYVIYTSGSTGRPKGVVVPHRGVVNYVSWLQAEHSIGVGDRLLHKTPVTFDVSVRELLWPLAAGAAVVLARPGGQGDARYIAELITAEEVTGTHFVPSMLEVFTQEPTAAGCTSLRWVMCSGEALSASAVAQLTALLDVAVHNLYGPTEASVDVTACRDVTPEGPVPIGVPAANTRLYVLDSALRLVPPGVAGELYLAGAGLARGYARRAGLTAQRFVACPFEPGERMYRTGDIVRRRRDGRLDYLGRADDQVKIRGFRIEPGEIEAVLTRHPGVAQAAVTVHEDPCGPRRLAAYLTPTTDTTETVLDGVEVREFAARRLPEYMVPAVCVVLDALPLTPNGKLDRRALPAPDFTALTTSRPARTPHEEALCALFADLLGVPGVGIDDNLFSLGGDSLLAVRLAARAQTQLGTHITLRDVFRTPTPAGLAGLTRRSLPPRPPLVKAARSARLPLSFAQNRLWFLYNLDGSGNAYHIPLAVRLKGELSPAALEAALADVTDRHEILRTVFPDDGGKPWQRILPADRARPRLTVSDVDADAVGQLLADEVARPFDLTREIPLRARLLRTAADEHVLLVLLHHIAADGWSMGVLIRELDTAYRARLEGSVPEWQPLPVQYADYTLWQHGLLGSRAEEGADVAGPGQEQADFWRRALAGAPECIDLPCDRARPATAGRDGAVLELHWPPALHQGITALARESGASVFMVLQAALAAVLTRLGAGEDIVLGAPVAGRGEDALDGLIGFFVNTLALRTDTSGNPAFRDLLRRVRDADLDAYAHQDLPFERLVDLLSPTRSLAHHPVFQVMLAVDNTSRPPLSFPGVEARYENVFPTEAKFDLSFNFSETRDGDGRGAPAGIRGTLHYRTDLFEEFTARAFADRLERFLGQVVADPGTRLAAAELLGADEQRLLDGWNDSAYPIPDADWTRLFEERAAETPDAVALVSPDEGGAPVPYRVLNEEANRLAHWLLRRGAGPEDVVAVAVPRGVRMVVAILAVLKAGAAYLPVDPDHPAERVAYLLRDGRPELVLATAATAGRLPAVDGVTVAAVDDPDVVRELSALLVTDPTAGDRQRPLLPAHPAYVVHTSGSTGRPKGVVIHRRGLVDFTQWLQREYRLAPDDRMLHKSPVTFDASVIELLWPLTTGAAVVLARPGGQQDPRYIAQVIAAEAVSAVHFVPSMLEVFTQEPAAARCTGLKWVMCGGEALPAATVTAATELLGTPVHNTYGPTETTVFVSACQALPGEAVTVGRPVSNTRLYVLDPALRPVPPGVAGELYVAAEGLARGYTGRAALTAERFVACPFGSGERMYRTGDVVRRRGDGQLEHLGRTDEQVKIRGVRIEPGEVEAALLRHEAVGQAAVTVHVDSVGTKRLVGYLVPAAPAPGGAPDVLDVAEVRRFVAGLLPDSLVPALCVALAELPLSPNGKLDRRALPAPDFTTTATREPRTPREEVLCGLFADLLALPRVGVDDDFFTIGGDSILSIQLVSRARAQSLAISVRDVFEHKTPARLAAVAADVADEEEHAGSADDGTGAVPLTAVMHERLQRGGPVKEFNQTLLLVVPPDADEARLTAALGLLLDHHDTLRLRITSGPSQPWELDIAPRGSVDPAACLTRVDVAGPHDSAQGTSPGPWSEERQRVVRAEAEAARGRLDPYSGRVVQAVWFDAGPREPGRLLLVIHHLAVDAVSWGVLLPDLARAWALAADPDGVRPLDRVSTSFRTWARALTAEAVRPARTAELPYWCAVLSDVEPLPGTREAGTGAASSVTMTLPREETLPLLTDIPAAFHATVEDILLTALTMAFQRWRGPRAGGGGPLVVGLESHGRQPSTACRDPATSPARSAGSPCAARSGSTSARWTPRGTSPRARRSARPSNTSRNWCAGPPTRDSATDCCATSTPTPPPASPNCPTRRSRSTIWAASPEPPGRPSYGPAPRKRTASRPSRPGRPRAAASRSTPWPTRTATGPCSRPPCPLPAACSQPRTSAAWPPCGGPRSPRSSPARATPTPAAGPRPTCRSSRSTSSRSTISKTSGAR</sequence>
<dbReference type="Pfam" id="PF00501">
    <property type="entry name" value="AMP-binding"/>
    <property type="match status" value="2"/>
</dbReference>
<reference evidence="7 8" key="1">
    <citation type="submission" date="2012-11" db="EMBL/GenBank/DDBJ databases">
        <authorList>
            <person name="Huguet-Tapia J.C."/>
            <person name="Durkin A.S."/>
            <person name="Pettis G.S."/>
            <person name="Badger J.H."/>
        </authorList>
    </citation>
    <scope>NUCLEOTIDE SEQUENCE [LARGE SCALE GENOMIC DNA]</scope>
    <source>
        <strain evidence="7 8">91-03</strain>
    </source>
</reference>
<dbReference type="NCBIfam" id="TIGR01733">
    <property type="entry name" value="AA-adenyl-dom"/>
    <property type="match status" value="2"/>
</dbReference>
<dbReference type="Gene3D" id="1.10.1200.10">
    <property type="entry name" value="ACP-like"/>
    <property type="match status" value="2"/>
</dbReference>
<feature type="compositionally biased region" description="Low complexity" evidence="5">
    <location>
        <begin position="2553"/>
        <end position="2562"/>
    </location>
</feature>
<dbReference type="FunFam" id="3.30.559.10:FF:000012">
    <property type="entry name" value="Non-ribosomal peptide synthetase"/>
    <property type="match status" value="1"/>
</dbReference>
<dbReference type="GO" id="GO:0017000">
    <property type="term" value="P:antibiotic biosynthetic process"/>
    <property type="evidence" value="ECO:0007669"/>
    <property type="project" value="UniProtKB-ARBA"/>
</dbReference>
<evidence type="ECO:0000256" key="1">
    <source>
        <dbReference type="ARBA" id="ARBA00001957"/>
    </source>
</evidence>
<dbReference type="GO" id="GO:0044550">
    <property type="term" value="P:secondary metabolite biosynthetic process"/>
    <property type="evidence" value="ECO:0007669"/>
    <property type="project" value="UniProtKB-ARBA"/>
</dbReference>
<dbReference type="PANTHER" id="PTHR45527">
    <property type="entry name" value="NONRIBOSOMAL PEPTIDE SYNTHETASE"/>
    <property type="match status" value="1"/>
</dbReference>
<dbReference type="CDD" id="cd17646">
    <property type="entry name" value="A_NRPS_AB3403-like"/>
    <property type="match status" value="2"/>
</dbReference>
<dbReference type="Gene3D" id="2.30.38.10">
    <property type="entry name" value="Luciferase, Domain 3"/>
    <property type="match status" value="2"/>
</dbReference>
<feature type="compositionally biased region" description="Low complexity" evidence="5">
    <location>
        <begin position="2593"/>
        <end position="2639"/>
    </location>
</feature>
<dbReference type="InterPro" id="IPR000873">
    <property type="entry name" value="AMP-dep_synth/lig_dom"/>
</dbReference>
<organism evidence="7 8">
    <name type="scientific">Streptomyces ipomoeae 91-03</name>
    <dbReference type="NCBI Taxonomy" id="698759"/>
    <lineage>
        <taxon>Bacteria</taxon>
        <taxon>Bacillati</taxon>
        <taxon>Actinomycetota</taxon>
        <taxon>Actinomycetes</taxon>
        <taxon>Kitasatosporales</taxon>
        <taxon>Streptomycetaceae</taxon>
        <taxon>Streptomyces</taxon>
    </lineage>
</organism>
<dbReference type="InterPro" id="IPR006162">
    <property type="entry name" value="Ppantetheine_attach_site"/>
</dbReference>
<dbReference type="OrthoDB" id="2472181at2"/>
<dbReference type="FunFam" id="3.30.300.30:FF:000010">
    <property type="entry name" value="Enterobactin synthetase component F"/>
    <property type="match status" value="1"/>
</dbReference>
<dbReference type="InterPro" id="IPR025110">
    <property type="entry name" value="AMP-bd_C"/>
</dbReference>
<proteinExistence type="inferred from homology"/>
<dbReference type="PATRIC" id="fig|698759.3.peg.7862"/>
<feature type="region of interest" description="Disordered" evidence="5">
    <location>
        <begin position="2422"/>
        <end position="2639"/>
    </location>
</feature>
<keyword evidence="8" id="KW-1185">Reference proteome</keyword>
<dbReference type="Pfam" id="PF13193">
    <property type="entry name" value="AMP-binding_C"/>
    <property type="match status" value="2"/>
</dbReference>
<dbReference type="Gene3D" id="3.30.559.30">
    <property type="entry name" value="Nonribosomal peptide synthetase, condensation domain"/>
    <property type="match status" value="3"/>
</dbReference>
<dbReference type="PROSITE" id="PS00012">
    <property type="entry name" value="PHOSPHOPANTETHEINE"/>
    <property type="match status" value="2"/>
</dbReference>
<dbReference type="SUPFAM" id="SSF52777">
    <property type="entry name" value="CoA-dependent acyltransferases"/>
    <property type="match status" value="6"/>
</dbReference>
<dbReference type="InterPro" id="IPR009081">
    <property type="entry name" value="PP-bd_ACP"/>
</dbReference>
<dbReference type="SUPFAM" id="SSF56801">
    <property type="entry name" value="Acetyl-CoA synthetase-like"/>
    <property type="match status" value="2"/>
</dbReference>
<feature type="domain" description="Carrier" evidence="6">
    <location>
        <begin position="975"/>
        <end position="1050"/>
    </location>
</feature>
<accession>L1KLD9</accession>
<dbReference type="PROSITE" id="PS50075">
    <property type="entry name" value="CARRIER"/>
    <property type="match status" value="2"/>
</dbReference>
<dbReference type="SMART" id="SM00823">
    <property type="entry name" value="PKS_PP"/>
    <property type="match status" value="2"/>
</dbReference>
<feature type="compositionally biased region" description="Basic residues" evidence="5">
    <location>
        <begin position="2539"/>
        <end position="2552"/>
    </location>
</feature>
<evidence type="ECO:0000259" key="6">
    <source>
        <dbReference type="PROSITE" id="PS50075"/>
    </source>
</evidence>
<gene>
    <name evidence="7" type="ORF">STRIP9103_09142</name>
</gene>
<dbReference type="Proteomes" id="UP000010411">
    <property type="component" value="Unassembled WGS sequence"/>
</dbReference>
<dbReference type="GO" id="GO:0008610">
    <property type="term" value="P:lipid biosynthetic process"/>
    <property type="evidence" value="ECO:0007669"/>
    <property type="project" value="UniProtKB-ARBA"/>
</dbReference>
<dbReference type="PANTHER" id="PTHR45527:SF1">
    <property type="entry name" value="FATTY ACID SYNTHASE"/>
    <property type="match status" value="1"/>
</dbReference>
<dbReference type="Gene3D" id="3.30.559.10">
    <property type="entry name" value="Chloramphenicol acetyltransferase-like domain"/>
    <property type="match status" value="3"/>
</dbReference>
<evidence type="ECO:0000256" key="3">
    <source>
        <dbReference type="ARBA" id="ARBA00022450"/>
    </source>
</evidence>
<dbReference type="InterPro" id="IPR036736">
    <property type="entry name" value="ACP-like_sf"/>
</dbReference>
<dbReference type="InterPro" id="IPR023213">
    <property type="entry name" value="CAT-like_dom_sf"/>
</dbReference>
<dbReference type="Gene3D" id="3.40.50.980">
    <property type="match status" value="4"/>
</dbReference>
<comment type="similarity">
    <text evidence="2">Belongs to the ATP-dependent AMP-binding enzyme family.</text>
</comment>
<evidence type="ECO:0000256" key="4">
    <source>
        <dbReference type="ARBA" id="ARBA00022553"/>
    </source>
</evidence>
<dbReference type="GO" id="GO:0031177">
    <property type="term" value="F:phosphopantetheine binding"/>
    <property type="evidence" value="ECO:0007669"/>
    <property type="project" value="InterPro"/>
</dbReference>
<dbReference type="GO" id="GO:0003824">
    <property type="term" value="F:catalytic activity"/>
    <property type="evidence" value="ECO:0007669"/>
    <property type="project" value="InterPro"/>
</dbReference>
<dbReference type="Pfam" id="PF00668">
    <property type="entry name" value="Condensation"/>
    <property type="match status" value="3"/>
</dbReference>
<name>L1KLD9_9ACTN</name>
<dbReference type="InterPro" id="IPR020845">
    <property type="entry name" value="AMP-binding_CS"/>
</dbReference>
<evidence type="ECO:0000256" key="5">
    <source>
        <dbReference type="SAM" id="MobiDB-lite"/>
    </source>
</evidence>
<dbReference type="SUPFAM" id="SSF47336">
    <property type="entry name" value="ACP-like"/>
    <property type="match status" value="2"/>
</dbReference>
<keyword evidence="4" id="KW-0597">Phosphoprotein</keyword>
<dbReference type="FunFam" id="1.10.1200.10:FF:000005">
    <property type="entry name" value="Nonribosomal peptide synthetase 1"/>
    <property type="match status" value="1"/>
</dbReference>
<dbReference type="GO" id="GO:0005829">
    <property type="term" value="C:cytosol"/>
    <property type="evidence" value="ECO:0007669"/>
    <property type="project" value="TreeGrafter"/>
</dbReference>
<dbReference type="Pfam" id="PF00550">
    <property type="entry name" value="PP-binding"/>
    <property type="match status" value="2"/>
</dbReference>
<evidence type="ECO:0000313" key="7">
    <source>
        <dbReference type="EMBL" id="EKX61412.1"/>
    </source>
</evidence>
<dbReference type="InterPro" id="IPR001242">
    <property type="entry name" value="Condensation_dom"/>
</dbReference>
<dbReference type="FunFam" id="3.40.50.980:FF:000001">
    <property type="entry name" value="Non-ribosomal peptide synthetase"/>
    <property type="match status" value="2"/>
</dbReference>
<evidence type="ECO:0000256" key="2">
    <source>
        <dbReference type="ARBA" id="ARBA00006432"/>
    </source>
</evidence>
<comment type="caution">
    <text evidence="7">The sequence shown here is derived from an EMBL/GenBank/DDBJ whole genome shotgun (WGS) entry which is preliminary data.</text>
</comment>
<dbReference type="Gene3D" id="3.30.300.30">
    <property type="match status" value="2"/>
</dbReference>
<dbReference type="InterPro" id="IPR020806">
    <property type="entry name" value="PKS_PP-bd"/>
</dbReference>
<evidence type="ECO:0000313" key="8">
    <source>
        <dbReference type="Proteomes" id="UP000010411"/>
    </source>
</evidence>
<comment type="cofactor">
    <cofactor evidence="1">
        <name>pantetheine 4'-phosphate</name>
        <dbReference type="ChEBI" id="CHEBI:47942"/>
    </cofactor>
</comment>